<evidence type="ECO:0000259" key="3">
    <source>
        <dbReference type="PROSITE" id="PS50977"/>
    </source>
</evidence>
<protein>
    <submittedName>
        <fullName evidence="4">TetR family transcriptional regulator</fullName>
    </submittedName>
</protein>
<dbReference type="SUPFAM" id="SSF46689">
    <property type="entry name" value="Homeodomain-like"/>
    <property type="match status" value="1"/>
</dbReference>
<gene>
    <name evidence="4" type="ORF">R5A26_00100</name>
</gene>
<dbReference type="EMBL" id="JAWMAJ010000001">
    <property type="protein sequence ID" value="MDV7214345.1"/>
    <property type="molecule type" value="Genomic_DNA"/>
</dbReference>
<evidence type="ECO:0000256" key="1">
    <source>
        <dbReference type="ARBA" id="ARBA00023125"/>
    </source>
</evidence>
<dbReference type="RefSeq" id="WP_317769481.1">
    <property type="nucleotide sequence ID" value="NZ_JAWMAJ010000001.1"/>
</dbReference>
<comment type="caution">
    <text evidence="4">The sequence shown here is derived from an EMBL/GenBank/DDBJ whole genome shotgun (WGS) entry which is preliminary data.</text>
</comment>
<sequence>MTLDIIEERGLAGATYRTIAAAADVPLGSMTYHFPNRDDLIFIAFERFANDLFSPLDESMGDLEPGEDPRERLVRMIVTDSHDRRRDMVLLAELYVLAIRDERYAELMRQWMRRAKDAVSRHIHGVSGHVVDAVQEGIGLQRYFLPQEFTEDVVRRTLHDLIPQEETT</sequence>
<dbReference type="InterPro" id="IPR001647">
    <property type="entry name" value="HTH_TetR"/>
</dbReference>
<dbReference type="PANTHER" id="PTHR30055:SF231">
    <property type="entry name" value="TRANSCRIPTIONAL REGULATORY PROTEIN (PROBABLY DEOR-FAMILY)-RELATED"/>
    <property type="match status" value="1"/>
</dbReference>
<organism evidence="4 5">
    <name type="scientific">Streptomyces prunicolor</name>
    <dbReference type="NCBI Taxonomy" id="67348"/>
    <lineage>
        <taxon>Bacteria</taxon>
        <taxon>Bacillati</taxon>
        <taxon>Actinomycetota</taxon>
        <taxon>Actinomycetes</taxon>
        <taxon>Kitasatosporales</taxon>
        <taxon>Streptomycetaceae</taxon>
        <taxon>Streptomyces</taxon>
    </lineage>
</organism>
<dbReference type="InterPro" id="IPR050109">
    <property type="entry name" value="HTH-type_TetR-like_transc_reg"/>
</dbReference>
<dbReference type="Proteomes" id="UP001187346">
    <property type="component" value="Unassembled WGS sequence"/>
</dbReference>
<keyword evidence="1 2" id="KW-0238">DNA-binding</keyword>
<feature type="DNA-binding region" description="H-T-H motif" evidence="2">
    <location>
        <begin position="15"/>
        <end position="34"/>
    </location>
</feature>
<dbReference type="InterPro" id="IPR036271">
    <property type="entry name" value="Tet_transcr_reg_TetR-rel_C_sf"/>
</dbReference>
<keyword evidence="5" id="KW-1185">Reference proteome</keyword>
<dbReference type="Pfam" id="PF00440">
    <property type="entry name" value="TetR_N"/>
    <property type="match status" value="1"/>
</dbReference>
<feature type="domain" description="HTH tetR-type" evidence="3">
    <location>
        <begin position="1"/>
        <end position="52"/>
    </location>
</feature>
<evidence type="ECO:0000256" key="2">
    <source>
        <dbReference type="PROSITE-ProRule" id="PRU00335"/>
    </source>
</evidence>
<name>A0ABU4F176_9ACTN</name>
<dbReference type="Gene3D" id="1.10.357.10">
    <property type="entry name" value="Tetracycline Repressor, domain 2"/>
    <property type="match status" value="1"/>
</dbReference>
<reference evidence="4 5" key="1">
    <citation type="submission" date="2023-10" db="EMBL/GenBank/DDBJ databases">
        <title>Characterization of rhizosphere-enriched actinobacteria from wheat plants lab-grown on chernevaya soil.</title>
        <authorList>
            <person name="Tikhonova E.N."/>
            <person name="Konopkin A."/>
            <person name="Kravchenko I.K."/>
        </authorList>
    </citation>
    <scope>NUCLEOTIDE SEQUENCE [LARGE SCALE GENOMIC DNA]</scope>
    <source>
        <strain evidence="4 5">RR29</strain>
    </source>
</reference>
<dbReference type="SUPFAM" id="SSF48498">
    <property type="entry name" value="Tetracyclin repressor-like, C-terminal domain"/>
    <property type="match status" value="1"/>
</dbReference>
<evidence type="ECO:0000313" key="5">
    <source>
        <dbReference type="Proteomes" id="UP001187346"/>
    </source>
</evidence>
<proteinExistence type="predicted"/>
<dbReference type="InterPro" id="IPR009057">
    <property type="entry name" value="Homeodomain-like_sf"/>
</dbReference>
<accession>A0ABU4F176</accession>
<dbReference type="PROSITE" id="PS50977">
    <property type="entry name" value="HTH_TETR_2"/>
    <property type="match status" value="1"/>
</dbReference>
<dbReference type="PANTHER" id="PTHR30055">
    <property type="entry name" value="HTH-TYPE TRANSCRIPTIONAL REGULATOR RUTR"/>
    <property type="match status" value="1"/>
</dbReference>
<evidence type="ECO:0000313" key="4">
    <source>
        <dbReference type="EMBL" id="MDV7214345.1"/>
    </source>
</evidence>